<dbReference type="PANTHER" id="PTHR21666">
    <property type="entry name" value="PEPTIDASE-RELATED"/>
    <property type="match status" value="1"/>
</dbReference>
<dbReference type="Proteomes" id="UP000256999">
    <property type="component" value="Unassembled WGS sequence"/>
</dbReference>
<evidence type="ECO:0000259" key="3">
    <source>
        <dbReference type="Pfam" id="PF01551"/>
    </source>
</evidence>
<dbReference type="Gene3D" id="2.70.70.10">
    <property type="entry name" value="Glucose Permease (Domain IIA)"/>
    <property type="match status" value="1"/>
</dbReference>
<dbReference type="CDD" id="cd12797">
    <property type="entry name" value="M23_peptidase"/>
    <property type="match status" value="1"/>
</dbReference>
<evidence type="ECO:0000256" key="2">
    <source>
        <dbReference type="SAM" id="SignalP"/>
    </source>
</evidence>
<keyword evidence="2" id="KW-0732">Signal</keyword>
<evidence type="ECO:0000256" key="1">
    <source>
        <dbReference type="SAM" id="Coils"/>
    </source>
</evidence>
<dbReference type="EMBL" id="QUOV01000001">
    <property type="protein sequence ID" value="REL37053.1"/>
    <property type="molecule type" value="Genomic_DNA"/>
</dbReference>
<dbReference type="Pfam" id="PF01551">
    <property type="entry name" value="Peptidase_M23"/>
    <property type="match status" value="1"/>
</dbReference>
<dbReference type="FunFam" id="2.70.70.10:FF:000003">
    <property type="entry name" value="Murein hydrolase activator EnvC"/>
    <property type="match status" value="1"/>
</dbReference>
<feature type="signal peptide" evidence="2">
    <location>
        <begin position="1"/>
        <end position="39"/>
    </location>
</feature>
<feature type="coiled-coil region" evidence="1">
    <location>
        <begin position="189"/>
        <end position="262"/>
    </location>
</feature>
<keyword evidence="1" id="KW-0175">Coiled coil</keyword>
<proteinExistence type="predicted"/>
<dbReference type="InterPro" id="IPR016047">
    <property type="entry name" value="M23ase_b-sheet_dom"/>
</dbReference>
<reference evidence="4 5" key="1">
    <citation type="submission" date="2018-08" db="EMBL/GenBank/DDBJ databases">
        <title>Thalassotalea euphylliae genome.</title>
        <authorList>
            <person name="Summers S."/>
            <person name="Rice S.A."/>
            <person name="Freckelton M.L."/>
            <person name="Nedved B.T."/>
            <person name="Hadfield M.G."/>
        </authorList>
    </citation>
    <scope>NUCLEOTIDE SEQUENCE [LARGE SCALE GENOMIC DNA]</scope>
    <source>
        <strain evidence="4 5">H2</strain>
    </source>
</reference>
<organism evidence="4 5">
    <name type="scientific">Thalassotalea euphylliae</name>
    <dbReference type="NCBI Taxonomy" id="1655234"/>
    <lineage>
        <taxon>Bacteria</taxon>
        <taxon>Pseudomonadati</taxon>
        <taxon>Pseudomonadota</taxon>
        <taxon>Gammaproteobacteria</taxon>
        <taxon>Alteromonadales</taxon>
        <taxon>Colwelliaceae</taxon>
        <taxon>Thalassotalea</taxon>
    </lineage>
</organism>
<dbReference type="InterPro" id="IPR050570">
    <property type="entry name" value="Cell_wall_metabolism_enzyme"/>
</dbReference>
<gene>
    <name evidence="4" type="ORF">DXX92_17995</name>
</gene>
<dbReference type="OrthoDB" id="9784703at2"/>
<feature type="coiled-coil region" evidence="1">
    <location>
        <begin position="63"/>
        <end position="132"/>
    </location>
</feature>
<dbReference type="SUPFAM" id="SSF51261">
    <property type="entry name" value="Duplicated hybrid motif"/>
    <property type="match status" value="1"/>
</dbReference>
<feature type="domain" description="M23ase beta-sheet core" evidence="3">
    <location>
        <begin position="301"/>
        <end position="394"/>
    </location>
</feature>
<protein>
    <submittedName>
        <fullName evidence="4">Peptidase M23</fullName>
    </submittedName>
</protein>
<dbReference type="AlphaFoldDB" id="A0A3E0UK92"/>
<dbReference type="InterPro" id="IPR011055">
    <property type="entry name" value="Dup_hybrid_motif"/>
</dbReference>
<dbReference type="PANTHER" id="PTHR21666:SF270">
    <property type="entry name" value="MUREIN HYDROLASE ACTIVATOR ENVC"/>
    <property type="match status" value="1"/>
</dbReference>
<evidence type="ECO:0000313" key="4">
    <source>
        <dbReference type="EMBL" id="REL37053.1"/>
    </source>
</evidence>
<comment type="caution">
    <text evidence="4">The sequence shown here is derived from an EMBL/GenBank/DDBJ whole genome shotgun (WGS) entry which is preliminary data.</text>
</comment>
<sequence>MNAVKLNPVVRLFKKLTTTVQCLALLVIASAFTLVSAQAQSASSEDAKKQRSTEQLSTVKSEIAKQKSAIVQVSKKRRQLNAQLKKDDFAIAKVAKAMNNTRNSLKATQDKLTSLAKEKAQLNRDKVQQENALAHQLRTAYTTGQHDYLKMLLNQEESSQVQRSLTYYQYLSKARIAEIEAFQATIARLSEVEVEQQQKAKQLTQLQQTQQSQRAALEKNKAQRKKTLTALRKELLSNKQQLAKLEQEEANLVAELERLARQSALAKNLPGLDRLKRKLRWPVSGRIKHSFGTRKQGYLRWKGVLLSAAVGRQVTSIYSGKVLFSDWLKGYGLVTVIDHGKGYMSLYGHNQALLKNVGDTVEPGEAIAIVGQSGGQSEPGLYFEIRHHGKAVNPKLWCR</sequence>
<dbReference type="Gene3D" id="6.10.250.3150">
    <property type="match status" value="1"/>
</dbReference>
<accession>A0A3E0UK92</accession>
<evidence type="ECO:0000313" key="5">
    <source>
        <dbReference type="Proteomes" id="UP000256999"/>
    </source>
</evidence>
<feature type="chain" id="PRO_5017813847" evidence="2">
    <location>
        <begin position="40"/>
        <end position="399"/>
    </location>
</feature>
<dbReference type="GO" id="GO:0004222">
    <property type="term" value="F:metalloendopeptidase activity"/>
    <property type="evidence" value="ECO:0007669"/>
    <property type="project" value="TreeGrafter"/>
</dbReference>
<name>A0A3E0UK92_9GAMM</name>